<dbReference type="Proteomes" id="UP000499080">
    <property type="component" value="Unassembled WGS sequence"/>
</dbReference>
<gene>
    <name evidence="2" type="ORF">AVEN_55416_1</name>
</gene>
<keyword evidence="3" id="KW-1185">Reference proteome</keyword>
<evidence type="ECO:0000313" key="2">
    <source>
        <dbReference type="EMBL" id="GBM84072.1"/>
    </source>
</evidence>
<protein>
    <submittedName>
        <fullName evidence="2">Uncharacterized protein</fullName>
    </submittedName>
</protein>
<accession>A0A4Y2J4D3</accession>
<name>A0A4Y2J4D3_ARAVE</name>
<comment type="caution">
    <text evidence="2">The sequence shown here is derived from an EMBL/GenBank/DDBJ whole genome shotgun (WGS) entry which is preliminary data.</text>
</comment>
<dbReference type="EMBL" id="BGPR01188400">
    <property type="protein sequence ID" value="GBM84072.1"/>
    <property type="molecule type" value="Genomic_DNA"/>
</dbReference>
<feature type="region of interest" description="Disordered" evidence="1">
    <location>
        <begin position="73"/>
        <end position="92"/>
    </location>
</feature>
<reference evidence="2 3" key="1">
    <citation type="journal article" date="2019" name="Sci. Rep.">
        <title>Orb-weaving spider Araneus ventricosus genome elucidates the spidroin gene catalogue.</title>
        <authorList>
            <person name="Kono N."/>
            <person name="Nakamura H."/>
            <person name="Ohtoshi R."/>
            <person name="Moran D.A.P."/>
            <person name="Shinohara A."/>
            <person name="Yoshida Y."/>
            <person name="Fujiwara M."/>
            <person name="Mori M."/>
            <person name="Tomita M."/>
            <person name="Arakawa K."/>
        </authorList>
    </citation>
    <scope>NUCLEOTIDE SEQUENCE [LARGE SCALE GENOMIC DNA]</scope>
</reference>
<dbReference type="AlphaFoldDB" id="A0A4Y2J4D3"/>
<evidence type="ECO:0000256" key="1">
    <source>
        <dbReference type="SAM" id="MobiDB-lite"/>
    </source>
</evidence>
<evidence type="ECO:0000313" key="3">
    <source>
        <dbReference type="Proteomes" id="UP000499080"/>
    </source>
</evidence>
<organism evidence="2 3">
    <name type="scientific">Araneus ventricosus</name>
    <name type="common">Orbweaver spider</name>
    <name type="synonym">Epeira ventricosa</name>
    <dbReference type="NCBI Taxonomy" id="182803"/>
    <lineage>
        <taxon>Eukaryota</taxon>
        <taxon>Metazoa</taxon>
        <taxon>Ecdysozoa</taxon>
        <taxon>Arthropoda</taxon>
        <taxon>Chelicerata</taxon>
        <taxon>Arachnida</taxon>
        <taxon>Araneae</taxon>
        <taxon>Araneomorphae</taxon>
        <taxon>Entelegynae</taxon>
        <taxon>Araneoidea</taxon>
        <taxon>Araneidae</taxon>
        <taxon>Araneus</taxon>
    </lineage>
</organism>
<proteinExistence type="predicted"/>
<sequence>GPDKKDDINLDVGISRSFPGGGLHCLMGVESRVGFASCLETQDRWEKKMVVIEGLVTRGLVVRRLPRSSYGGGYHPPLSVGHGKAPSSSSVGDTLKHLKDVLIR</sequence>
<feature type="non-terminal residue" evidence="2">
    <location>
        <position position="1"/>
    </location>
</feature>